<keyword evidence="4" id="KW-1185">Reference proteome</keyword>
<proteinExistence type="predicted"/>
<evidence type="ECO:0000313" key="4">
    <source>
        <dbReference type="Proteomes" id="UP000255233"/>
    </source>
</evidence>
<dbReference type="InterPro" id="IPR011935">
    <property type="entry name" value="CHP02231"/>
</dbReference>
<feature type="chain" id="PRO_5016598344" evidence="1">
    <location>
        <begin position="21"/>
        <end position="531"/>
    </location>
</feature>
<reference evidence="3 4" key="1">
    <citation type="submission" date="2018-06" db="EMBL/GenBank/DDBJ databases">
        <authorList>
            <consortium name="Pathogen Informatics"/>
            <person name="Doyle S."/>
        </authorList>
    </citation>
    <scope>NUCLEOTIDE SEQUENCE [LARGE SCALE GENOMIC DNA]</scope>
    <source>
        <strain evidence="3 4">NCTC11190</strain>
    </source>
</reference>
<dbReference type="PANTHER" id="PTHR31005">
    <property type="entry name" value="DUF4139 DOMAIN-CONTAINING PROTEIN"/>
    <property type="match status" value="1"/>
</dbReference>
<keyword evidence="1" id="KW-0732">Signal</keyword>
<feature type="signal peptide" evidence="1">
    <location>
        <begin position="1"/>
        <end position="20"/>
    </location>
</feature>
<protein>
    <submittedName>
        <fullName evidence="3">Uncharacterized conserved protein</fullName>
    </submittedName>
</protein>
<dbReference type="Proteomes" id="UP000255233">
    <property type="component" value="Unassembled WGS sequence"/>
</dbReference>
<dbReference type="PANTHER" id="PTHR31005:SF8">
    <property type="entry name" value="DUF4139 DOMAIN-CONTAINING PROTEIN"/>
    <property type="match status" value="1"/>
</dbReference>
<dbReference type="EMBL" id="UGVL01000001">
    <property type="protein sequence ID" value="SUE32885.1"/>
    <property type="molecule type" value="Genomic_DNA"/>
</dbReference>
<sequence length="531" mass="60960">MKHFGLLAVALFVGGGAALAAPAQQFGIARVKRVKVYPQGVYVTMSVKASLKGMPQERVLFPDLWYADRETVEIRLVPTEQSEGVAFVPEVSPATQAKNVSMYRQRVSRRNVKLEALGRLRSDSMAIEREIDFLKAQTAHAWKSPDEAKIVEKWIRERFPDLYERQRRICESIGEQNELLAEDRRVIESIGRDYSRVTLVWAWVEAPGPREVEFELSYYADAAEWKPIYYFRFDSERQQAELDYQATVRQWTGFDWNEVETALSYGTPKRLSQPKRLYRQIAGYRPAVPVEKKRRVDILDLDVEQSLAVDVTRFGGTYVAEAELAETEADVSYLLPEPLSLVYSADGDRTYQTVTVYKDTIPASYDYEATPKISDKVLMMARIPDWQRLRLRGGRMNVFYDGRMLGQSDLSVNTVEDTLSIPLTEEPRVAVERSEVKNYEKRVSRSEKERSCVYEIRIRNNRDFPVNLTVKDQYPVASTDEVEVSLTESSGAQADADSGMLTWKLQLDPGEERILRFGYSVRYPKDGTVYF</sequence>
<accession>A0A379MMU0</accession>
<dbReference type="STRING" id="880526.GCA_000427365_01372"/>
<gene>
    <name evidence="3" type="ORF">NCTC11190_00066</name>
</gene>
<dbReference type="OrthoDB" id="1096764at2"/>
<name>A0A379MMU0_9BACT</name>
<evidence type="ECO:0000259" key="2">
    <source>
        <dbReference type="Pfam" id="PF13598"/>
    </source>
</evidence>
<dbReference type="InterPro" id="IPR037291">
    <property type="entry name" value="DUF4139"/>
</dbReference>
<dbReference type="AlphaFoldDB" id="A0A379MMU0"/>
<dbReference type="NCBIfam" id="TIGR02231">
    <property type="entry name" value="mucoidy inhibitor MuiA family protein"/>
    <property type="match status" value="1"/>
</dbReference>
<organism evidence="3 4">
    <name type="scientific">Rikenella microfusus</name>
    <dbReference type="NCBI Taxonomy" id="28139"/>
    <lineage>
        <taxon>Bacteria</taxon>
        <taxon>Pseudomonadati</taxon>
        <taxon>Bacteroidota</taxon>
        <taxon>Bacteroidia</taxon>
        <taxon>Bacteroidales</taxon>
        <taxon>Rikenellaceae</taxon>
        <taxon>Rikenella</taxon>
    </lineage>
</organism>
<dbReference type="Pfam" id="PF13598">
    <property type="entry name" value="DUF4139"/>
    <property type="match status" value="1"/>
</dbReference>
<evidence type="ECO:0000256" key="1">
    <source>
        <dbReference type="SAM" id="SignalP"/>
    </source>
</evidence>
<feature type="domain" description="DUF4139" evidence="2">
    <location>
        <begin position="215"/>
        <end position="525"/>
    </location>
</feature>
<dbReference type="RefSeq" id="WP_027291060.1">
    <property type="nucleotide sequence ID" value="NZ_UGVL01000001.1"/>
</dbReference>
<evidence type="ECO:0000313" key="3">
    <source>
        <dbReference type="EMBL" id="SUE32885.1"/>
    </source>
</evidence>